<dbReference type="InterPro" id="IPR049326">
    <property type="entry name" value="Rhodopsin_dom_fungi"/>
</dbReference>
<feature type="transmembrane region" description="Helical" evidence="7">
    <location>
        <begin position="43"/>
        <end position="67"/>
    </location>
</feature>
<proteinExistence type="inferred from homology"/>
<sequence>MPLNAAQKTNLSVTWILGGLATITLFTRMYVRFFLQHSPGWDDYVMIVGWCLAATSASLATTAIHYGLGMDLNDIQNPDDRVNALKYLTLAPSPSILSVAVGKISIVLFFHRLLGVSMTKTLSAVLWTLIFITVSLSIAAVVAVLAFCIPTQSIWDKTVTPKTCMAPETQLGIGLAQASFNAFTDIILGLLPAYSFWNLQMPFRRKIGLMLLFGVGVFGCVITSIKAYQLRNLTGHDNLTKSWSPITIWNTAEMFVLITCANIPMIRSLFRRILNIPSSVHASYPLESTTNPKSRSTGSKNKYFSLGLNNNNTENSTFASRGTRRNSIDRMYPLTRQDSPPGGEGETGSQKGIIKGTEFSCKPSTSVTTVISDMQFMASSSFYGEYVLNTPFYCINDNKLTDSVDFLLRSDLPWT</sequence>
<accession>A0ABR4HJU2</accession>
<keyword evidence="4 7" id="KW-0472">Membrane</keyword>
<keyword evidence="10" id="KW-1185">Reference proteome</keyword>
<reference evidence="9 10" key="1">
    <citation type="submission" date="2024-07" db="EMBL/GenBank/DDBJ databases">
        <title>Section-level genome sequencing and comparative genomics of Aspergillus sections Usti and Cavernicolus.</title>
        <authorList>
            <consortium name="Lawrence Berkeley National Laboratory"/>
            <person name="Nybo J.L."/>
            <person name="Vesth T.C."/>
            <person name="Theobald S."/>
            <person name="Frisvad J.C."/>
            <person name="Larsen T.O."/>
            <person name="Kjaerboelling I."/>
            <person name="Rothschild-Mancinelli K."/>
            <person name="Lyhne E.K."/>
            <person name="Kogle M.E."/>
            <person name="Barry K."/>
            <person name="Clum A."/>
            <person name="Na H."/>
            <person name="Ledsgaard L."/>
            <person name="Lin J."/>
            <person name="Lipzen A."/>
            <person name="Kuo A."/>
            <person name="Riley R."/>
            <person name="Mondo S."/>
            <person name="Labutti K."/>
            <person name="Haridas S."/>
            <person name="Pangalinan J."/>
            <person name="Salamov A.A."/>
            <person name="Simmons B.A."/>
            <person name="Magnuson J.K."/>
            <person name="Chen J."/>
            <person name="Drula E."/>
            <person name="Henrissat B."/>
            <person name="Wiebenga A."/>
            <person name="Lubbers R.J."/>
            <person name="Gomes A.C."/>
            <person name="Makela M.R."/>
            <person name="Stajich J."/>
            <person name="Grigoriev I.V."/>
            <person name="Mortensen U.H."/>
            <person name="De Vries R.P."/>
            <person name="Baker S.E."/>
            <person name="Andersen M.R."/>
        </authorList>
    </citation>
    <scope>NUCLEOTIDE SEQUENCE [LARGE SCALE GENOMIC DNA]</scope>
    <source>
        <strain evidence="9 10">CBS 588.65</strain>
    </source>
</reference>
<evidence type="ECO:0000256" key="5">
    <source>
        <dbReference type="ARBA" id="ARBA00038359"/>
    </source>
</evidence>
<feature type="transmembrane region" description="Helical" evidence="7">
    <location>
        <begin position="12"/>
        <end position="31"/>
    </location>
</feature>
<dbReference type="InterPro" id="IPR052337">
    <property type="entry name" value="SAT4-like"/>
</dbReference>
<keyword evidence="2 7" id="KW-0812">Transmembrane</keyword>
<feature type="transmembrane region" description="Helical" evidence="7">
    <location>
        <begin position="248"/>
        <end position="266"/>
    </location>
</feature>
<evidence type="ECO:0000256" key="1">
    <source>
        <dbReference type="ARBA" id="ARBA00004141"/>
    </source>
</evidence>
<name>A0ABR4HJU2_9EURO</name>
<feature type="region of interest" description="Disordered" evidence="6">
    <location>
        <begin position="329"/>
        <end position="351"/>
    </location>
</feature>
<evidence type="ECO:0000256" key="3">
    <source>
        <dbReference type="ARBA" id="ARBA00022989"/>
    </source>
</evidence>
<dbReference type="PANTHER" id="PTHR33048:SF146">
    <property type="entry name" value="INTEGRAL MEMBRANE PROTEIN"/>
    <property type="match status" value="1"/>
</dbReference>
<organism evidence="9 10">
    <name type="scientific">Aspergillus granulosus</name>
    <dbReference type="NCBI Taxonomy" id="176169"/>
    <lineage>
        <taxon>Eukaryota</taxon>
        <taxon>Fungi</taxon>
        <taxon>Dikarya</taxon>
        <taxon>Ascomycota</taxon>
        <taxon>Pezizomycotina</taxon>
        <taxon>Eurotiomycetes</taxon>
        <taxon>Eurotiomycetidae</taxon>
        <taxon>Eurotiales</taxon>
        <taxon>Aspergillaceae</taxon>
        <taxon>Aspergillus</taxon>
        <taxon>Aspergillus subgen. Nidulantes</taxon>
    </lineage>
</organism>
<evidence type="ECO:0000256" key="6">
    <source>
        <dbReference type="SAM" id="MobiDB-lite"/>
    </source>
</evidence>
<evidence type="ECO:0000313" key="9">
    <source>
        <dbReference type="EMBL" id="KAL2815746.1"/>
    </source>
</evidence>
<dbReference type="Proteomes" id="UP001610334">
    <property type="component" value="Unassembled WGS sequence"/>
</dbReference>
<comment type="subcellular location">
    <subcellularLocation>
        <location evidence="1">Membrane</location>
        <topology evidence="1">Multi-pass membrane protein</topology>
    </subcellularLocation>
</comment>
<evidence type="ECO:0000313" key="10">
    <source>
        <dbReference type="Proteomes" id="UP001610334"/>
    </source>
</evidence>
<keyword evidence="3 7" id="KW-1133">Transmembrane helix</keyword>
<evidence type="ECO:0000259" key="8">
    <source>
        <dbReference type="Pfam" id="PF20684"/>
    </source>
</evidence>
<dbReference type="PANTHER" id="PTHR33048">
    <property type="entry name" value="PTH11-LIKE INTEGRAL MEMBRANE PROTEIN (AFU_ORTHOLOGUE AFUA_5G11245)"/>
    <property type="match status" value="1"/>
</dbReference>
<dbReference type="EMBL" id="JBFXLT010000026">
    <property type="protein sequence ID" value="KAL2815746.1"/>
    <property type="molecule type" value="Genomic_DNA"/>
</dbReference>
<evidence type="ECO:0000256" key="2">
    <source>
        <dbReference type="ARBA" id="ARBA00022692"/>
    </source>
</evidence>
<comment type="caution">
    <text evidence="9">The sequence shown here is derived from an EMBL/GenBank/DDBJ whole genome shotgun (WGS) entry which is preliminary data.</text>
</comment>
<gene>
    <name evidence="9" type="ORF">BJX63DRAFT_430682</name>
</gene>
<feature type="transmembrane region" description="Helical" evidence="7">
    <location>
        <begin position="87"/>
        <end position="110"/>
    </location>
</feature>
<dbReference type="Pfam" id="PF20684">
    <property type="entry name" value="Fung_rhodopsin"/>
    <property type="match status" value="1"/>
</dbReference>
<feature type="transmembrane region" description="Helical" evidence="7">
    <location>
        <begin position="209"/>
        <end position="228"/>
    </location>
</feature>
<feature type="domain" description="Rhodopsin" evidence="8">
    <location>
        <begin position="28"/>
        <end position="272"/>
    </location>
</feature>
<evidence type="ECO:0000256" key="7">
    <source>
        <dbReference type="SAM" id="Phobius"/>
    </source>
</evidence>
<comment type="similarity">
    <text evidence="5">Belongs to the SAT4 family.</text>
</comment>
<feature type="transmembrane region" description="Helical" evidence="7">
    <location>
        <begin position="122"/>
        <end position="155"/>
    </location>
</feature>
<protein>
    <recommendedName>
        <fullName evidence="8">Rhodopsin domain-containing protein</fullName>
    </recommendedName>
</protein>
<evidence type="ECO:0000256" key="4">
    <source>
        <dbReference type="ARBA" id="ARBA00023136"/>
    </source>
</evidence>